<dbReference type="SMART" id="SM00382">
    <property type="entry name" value="AAA"/>
    <property type="match status" value="2"/>
</dbReference>
<sequence length="567" mass="60718">MTQTIREVVVAQDQGRPEVLLSVRGLDVRFGGRRDVHAVRGLDLDISAGQCVAIVGESGSGKSVTARTLVGLAGPGAVVSAKRFQIGDVDARRLSERAWRKIRGRSIGLVLQDAQNSLDPLRPVRREVGEVLIRHQLVPRRQLARTVDQALSDVGFPDPQVRGGQYPHQLSGGLRQRALIAAALAGGPKLIVADEPTTALDVTIQAQILELLRSKCEAGTALLLISHDLAVVSSIADRVLVMKDGVVVESGTTTQVLEDPQHDYTTRLLRAIPSASTRGHRLSADAAPEAEATPVARDHGLPVARDRGSVVLCAQAVHKSFELPGHRRLVAVDGVSVSVKAGQKLGVVGESGSGKSTLARILLGLQAPDTGAVQVLGTDWGTAGREHRHEIRRAVQFVSQDPLGSFDPRYTVEEVISEPLRSVSSAQLRAERVREVLALTRLSPDLLAALPRKLSGGQRQRVSIARALALRPSVLICDEPVSALDVSIQAQILDLLDDLNHRTGTSLVFISHDLSVVHHLVDDVVVMEAGRVVESGPVTQVFADPQHAYTRRLIAAAPKPAHDLRAA</sequence>
<dbReference type="PROSITE" id="PS50893">
    <property type="entry name" value="ABC_TRANSPORTER_2"/>
    <property type="match status" value="2"/>
</dbReference>
<dbReference type="EMBL" id="FOGZ01000021">
    <property type="protein sequence ID" value="SER95201.1"/>
    <property type="molecule type" value="Genomic_DNA"/>
</dbReference>
<evidence type="ECO:0000313" key="5">
    <source>
        <dbReference type="EMBL" id="SER95201.1"/>
    </source>
</evidence>
<dbReference type="PANTHER" id="PTHR43776">
    <property type="entry name" value="TRANSPORT ATP-BINDING PROTEIN"/>
    <property type="match status" value="1"/>
</dbReference>
<evidence type="ECO:0000313" key="6">
    <source>
        <dbReference type="Proteomes" id="UP000198815"/>
    </source>
</evidence>
<dbReference type="InterPro" id="IPR013563">
    <property type="entry name" value="Oligopep_ABC_C"/>
</dbReference>
<keyword evidence="3 5" id="KW-0067">ATP-binding</keyword>
<name>A0A1H9TDG4_9ACTN</name>
<dbReference type="Pfam" id="PF08352">
    <property type="entry name" value="oligo_HPY"/>
    <property type="match status" value="2"/>
</dbReference>
<organism evidence="5 6">
    <name type="scientific">Propionibacterium cyclohexanicum</name>
    <dbReference type="NCBI Taxonomy" id="64702"/>
    <lineage>
        <taxon>Bacteria</taxon>
        <taxon>Bacillati</taxon>
        <taxon>Actinomycetota</taxon>
        <taxon>Actinomycetes</taxon>
        <taxon>Propionibacteriales</taxon>
        <taxon>Propionibacteriaceae</taxon>
        <taxon>Propionibacterium</taxon>
    </lineage>
</organism>
<dbReference type="GO" id="GO:0015833">
    <property type="term" value="P:peptide transport"/>
    <property type="evidence" value="ECO:0007669"/>
    <property type="project" value="InterPro"/>
</dbReference>
<accession>A0A1H9TDG4</accession>
<dbReference type="PROSITE" id="PS00211">
    <property type="entry name" value="ABC_TRANSPORTER_1"/>
    <property type="match status" value="1"/>
</dbReference>
<dbReference type="GO" id="GO:0055085">
    <property type="term" value="P:transmembrane transport"/>
    <property type="evidence" value="ECO:0007669"/>
    <property type="project" value="UniProtKB-ARBA"/>
</dbReference>
<dbReference type="InterPro" id="IPR003439">
    <property type="entry name" value="ABC_transporter-like_ATP-bd"/>
</dbReference>
<dbReference type="InterPro" id="IPR027417">
    <property type="entry name" value="P-loop_NTPase"/>
</dbReference>
<evidence type="ECO:0000259" key="4">
    <source>
        <dbReference type="PROSITE" id="PS50893"/>
    </source>
</evidence>
<dbReference type="GO" id="GO:0005524">
    <property type="term" value="F:ATP binding"/>
    <property type="evidence" value="ECO:0007669"/>
    <property type="project" value="UniProtKB-KW"/>
</dbReference>
<dbReference type="Pfam" id="PF00005">
    <property type="entry name" value="ABC_tran"/>
    <property type="match status" value="2"/>
</dbReference>
<dbReference type="Gene3D" id="3.40.50.300">
    <property type="entry name" value="P-loop containing nucleotide triphosphate hydrolases"/>
    <property type="match status" value="2"/>
</dbReference>
<dbReference type="InterPro" id="IPR050319">
    <property type="entry name" value="ABC_transp_ATP-bind"/>
</dbReference>
<dbReference type="STRING" id="64702.SAMN05443377_12143"/>
<evidence type="ECO:0000256" key="1">
    <source>
        <dbReference type="ARBA" id="ARBA00022448"/>
    </source>
</evidence>
<feature type="domain" description="ABC transporter" evidence="4">
    <location>
        <begin position="312"/>
        <end position="554"/>
    </location>
</feature>
<dbReference type="InterPro" id="IPR003593">
    <property type="entry name" value="AAA+_ATPase"/>
</dbReference>
<keyword evidence="6" id="KW-1185">Reference proteome</keyword>
<evidence type="ECO:0000256" key="2">
    <source>
        <dbReference type="ARBA" id="ARBA00022741"/>
    </source>
</evidence>
<dbReference type="GO" id="GO:0016887">
    <property type="term" value="F:ATP hydrolysis activity"/>
    <property type="evidence" value="ECO:0007669"/>
    <property type="project" value="InterPro"/>
</dbReference>
<dbReference type="AlphaFoldDB" id="A0A1H9TDG4"/>
<dbReference type="NCBIfam" id="NF008453">
    <property type="entry name" value="PRK11308.1"/>
    <property type="match status" value="2"/>
</dbReference>
<dbReference type="RefSeq" id="WP_091970605.1">
    <property type="nucleotide sequence ID" value="NZ_FOGZ01000021.1"/>
</dbReference>
<evidence type="ECO:0000256" key="3">
    <source>
        <dbReference type="ARBA" id="ARBA00022840"/>
    </source>
</evidence>
<keyword evidence="1" id="KW-0813">Transport</keyword>
<dbReference type="OrthoDB" id="5357528at2"/>
<dbReference type="SUPFAM" id="SSF52540">
    <property type="entry name" value="P-loop containing nucleoside triphosphate hydrolases"/>
    <property type="match status" value="2"/>
</dbReference>
<proteinExistence type="predicted"/>
<dbReference type="CDD" id="cd03257">
    <property type="entry name" value="ABC_NikE_OppD_transporters"/>
    <property type="match status" value="2"/>
</dbReference>
<dbReference type="InterPro" id="IPR017871">
    <property type="entry name" value="ABC_transporter-like_CS"/>
</dbReference>
<dbReference type="Proteomes" id="UP000198815">
    <property type="component" value="Unassembled WGS sequence"/>
</dbReference>
<protein>
    <submittedName>
        <fullName evidence="5">Peptide/nickel transport system ATP-binding protein</fullName>
    </submittedName>
</protein>
<gene>
    <name evidence="5" type="ORF">SAMN05443377_12143</name>
</gene>
<feature type="domain" description="ABC transporter" evidence="4">
    <location>
        <begin position="23"/>
        <end position="269"/>
    </location>
</feature>
<reference evidence="5 6" key="1">
    <citation type="submission" date="2016-10" db="EMBL/GenBank/DDBJ databases">
        <authorList>
            <person name="de Groot N.N."/>
        </authorList>
    </citation>
    <scope>NUCLEOTIDE SEQUENCE [LARGE SCALE GENOMIC DNA]</scope>
    <source>
        <strain evidence="5 6">DSM 16859</strain>
    </source>
</reference>
<keyword evidence="2" id="KW-0547">Nucleotide-binding</keyword>
<dbReference type="NCBIfam" id="NF007739">
    <property type="entry name" value="PRK10419.1"/>
    <property type="match status" value="2"/>
</dbReference>